<dbReference type="Gene3D" id="1.10.3210.10">
    <property type="entry name" value="Hypothetical protein af1432"/>
    <property type="match status" value="1"/>
</dbReference>
<reference evidence="1 2" key="1">
    <citation type="journal article" date="2019" name="Int. J. Syst. Evol. Microbiol.">
        <title>The Global Catalogue of Microorganisms (GCM) 10K type strain sequencing project: providing services to taxonomists for standard genome sequencing and annotation.</title>
        <authorList>
            <consortium name="The Broad Institute Genomics Platform"/>
            <consortium name="The Broad Institute Genome Sequencing Center for Infectious Disease"/>
            <person name="Wu L."/>
            <person name="Ma J."/>
        </authorList>
    </citation>
    <scope>NUCLEOTIDE SEQUENCE [LARGE SCALE GENOMIC DNA]</scope>
    <source>
        <strain evidence="1 2">NBRC 111368</strain>
    </source>
</reference>
<dbReference type="Proteomes" id="UP001596328">
    <property type="component" value="Unassembled WGS sequence"/>
</dbReference>
<gene>
    <name evidence="1" type="ORF">ACFQE1_14235</name>
</gene>
<proteinExistence type="predicted"/>
<evidence type="ECO:0000313" key="2">
    <source>
        <dbReference type="Proteomes" id="UP001596328"/>
    </source>
</evidence>
<organism evidence="1 2">
    <name type="scientific">Halobium palmae</name>
    <dbReference type="NCBI Taxonomy" id="1776492"/>
    <lineage>
        <taxon>Archaea</taxon>
        <taxon>Methanobacteriati</taxon>
        <taxon>Methanobacteriota</taxon>
        <taxon>Stenosarchaea group</taxon>
        <taxon>Halobacteria</taxon>
        <taxon>Halobacteriales</taxon>
        <taxon>Haloferacaceae</taxon>
        <taxon>Halobium</taxon>
    </lineage>
</organism>
<dbReference type="InterPro" id="IPR050135">
    <property type="entry name" value="dGTPase-like"/>
</dbReference>
<evidence type="ECO:0000313" key="1">
    <source>
        <dbReference type="EMBL" id="MFC6725504.1"/>
    </source>
</evidence>
<sequence>MKAIKDSVHDHITLDPVAADLVDTPAFQRLRHIKQLSTVRLVYPSASHTRFEHSLGVYHLADRALSHLAVDDDAAAH</sequence>
<dbReference type="SUPFAM" id="SSF109604">
    <property type="entry name" value="HD-domain/PDEase-like"/>
    <property type="match status" value="1"/>
</dbReference>
<dbReference type="EMBL" id="JBHSWU010000558">
    <property type="protein sequence ID" value="MFC6725504.1"/>
    <property type="molecule type" value="Genomic_DNA"/>
</dbReference>
<dbReference type="PANTHER" id="PTHR11373">
    <property type="entry name" value="DEOXYNUCLEOSIDE TRIPHOSPHATE TRIPHOSPHOHYDROLASE"/>
    <property type="match status" value="1"/>
</dbReference>
<dbReference type="PANTHER" id="PTHR11373:SF4">
    <property type="entry name" value="DEOXYNUCLEOSIDE TRIPHOSPHATE TRIPHOSPHOHYDROLASE SAMHD1"/>
    <property type="match status" value="1"/>
</dbReference>
<comment type="caution">
    <text evidence="1">The sequence shown here is derived from an EMBL/GenBank/DDBJ whole genome shotgun (WGS) entry which is preliminary data.</text>
</comment>
<keyword evidence="2" id="KW-1185">Reference proteome</keyword>
<protein>
    <submittedName>
        <fullName evidence="1">HD domain-containing protein</fullName>
    </submittedName>
</protein>
<dbReference type="AlphaFoldDB" id="A0ABD5S1E7"/>
<name>A0ABD5S1E7_9EURY</name>
<accession>A0ABD5S1E7</accession>
<feature type="non-terminal residue" evidence="1">
    <location>
        <position position="77"/>
    </location>
</feature>